<dbReference type="EMBL" id="BHYM01000095">
    <property type="protein sequence ID" value="GCE44379.1"/>
    <property type="molecule type" value="Genomic_DNA"/>
</dbReference>
<evidence type="ECO:0008006" key="5">
    <source>
        <dbReference type="Google" id="ProtNLM"/>
    </source>
</evidence>
<dbReference type="Proteomes" id="UP000287519">
    <property type="component" value="Unassembled WGS sequence"/>
</dbReference>
<accession>A0A402CLI1</accession>
<name>A0A402CLI1_RHOWR</name>
<protein>
    <recommendedName>
        <fullName evidence="5">DUF4190 domain-containing protein</fullName>
    </recommendedName>
</protein>
<evidence type="ECO:0000256" key="2">
    <source>
        <dbReference type="SAM" id="Phobius"/>
    </source>
</evidence>
<evidence type="ECO:0000313" key="3">
    <source>
        <dbReference type="EMBL" id="GCE44379.1"/>
    </source>
</evidence>
<keyword evidence="2" id="KW-0812">Transmembrane</keyword>
<evidence type="ECO:0000313" key="4">
    <source>
        <dbReference type="Proteomes" id="UP000287519"/>
    </source>
</evidence>
<reference evidence="3 4" key="1">
    <citation type="submission" date="2018-11" db="EMBL/GenBank/DDBJ databases">
        <title>Microbial catabolism of amino acid.</title>
        <authorList>
            <person name="Hibi M."/>
            <person name="Ogawa J."/>
        </authorList>
    </citation>
    <scope>NUCLEOTIDE SEQUENCE [LARGE SCALE GENOMIC DNA]</scope>
    <source>
        <strain evidence="3 4">C31-06</strain>
    </source>
</reference>
<feature type="transmembrane region" description="Helical" evidence="2">
    <location>
        <begin position="37"/>
        <end position="67"/>
    </location>
</feature>
<keyword evidence="2" id="KW-0472">Membrane</keyword>
<proteinExistence type="predicted"/>
<gene>
    <name evidence="3" type="ORF">Rhow_008800</name>
</gene>
<sequence length="108" mass="10755">MTAAVPHSPRADNCMRSSIDANETGNQHGPRLPAVSIALGALSVATFWVVALGFILGLAAVVCGAIATSRSADADDEAASLRALLGVVAGAAGITVSAIALFPMLAQL</sequence>
<keyword evidence="4" id="KW-1185">Reference proteome</keyword>
<feature type="region of interest" description="Disordered" evidence="1">
    <location>
        <begin position="1"/>
        <end position="28"/>
    </location>
</feature>
<organism evidence="3 4">
    <name type="scientific">Rhodococcus wratislaviensis</name>
    <name type="common">Tsukamurella wratislaviensis</name>
    <dbReference type="NCBI Taxonomy" id="44752"/>
    <lineage>
        <taxon>Bacteria</taxon>
        <taxon>Bacillati</taxon>
        <taxon>Actinomycetota</taxon>
        <taxon>Actinomycetes</taxon>
        <taxon>Mycobacteriales</taxon>
        <taxon>Nocardiaceae</taxon>
        <taxon>Rhodococcus</taxon>
    </lineage>
</organism>
<dbReference type="AlphaFoldDB" id="A0A402CLI1"/>
<comment type="caution">
    <text evidence="3">The sequence shown here is derived from an EMBL/GenBank/DDBJ whole genome shotgun (WGS) entry which is preliminary data.</text>
</comment>
<evidence type="ECO:0000256" key="1">
    <source>
        <dbReference type="SAM" id="MobiDB-lite"/>
    </source>
</evidence>
<feature type="compositionally biased region" description="Polar residues" evidence="1">
    <location>
        <begin position="15"/>
        <end position="27"/>
    </location>
</feature>
<dbReference type="RefSeq" id="WP_225858504.1">
    <property type="nucleotide sequence ID" value="NZ_BHYM01000095.1"/>
</dbReference>
<keyword evidence="2" id="KW-1133">Transmembrane helix</keyword>
<feature type="transmembrane region" description="Helical" evidence="2">
    <location>
        <begin position="79"/>
        <end position="102"/>
    </location>
</feature>